<feature type="compositionally biased region" description="Acidic residues" evidence="1">
    <location>
        <begin position="74"/>
        <end position="87"/>
    </location>
</feature>
<dbReference type="Gene3D" id="1.25.40.570">
    <property type="match status" value="1"/>
</dbReference>
<accession>A0A5D3DEF1</accession>
<evidence type="ECO:0000313" key="2">
    <source>
        <dbReference type="EMBL" id="TYK21709.1"/>
    </source>
</evidence>
<name>A0A5D3DEF1_CUCMM</name>
<dbReference type="EMBL" id="SSTD01005549">
    <property type="protein sequence ID" value="TYK21709.1"/>
    <property type="molecule type" value="Genomic_DNA"/>
</dbReference>
<dbReference type="InterPro" id="IPR050871">
    <property type="entry name" value="26S_Proteasome/COP9_Components"/>
</dbReference>
<evidence type="ECO:0000256" key="1">
    <source>
        <dbReference type="SAM" id="MobiDB-lite"/>
    </source>
</evidence>
<proteinExistence type="predicted"/>
<evidence type="ECO:0000313" key="3">
    <source>
        <dbReference type="Proteomes" id="UP000321947"/>
    </source>
</evidence>
<dbReference type="PANTHER" id="PTHR10678">
    <property type="entry name" value="26S PROTEASOME NON-ATPASE REGULATORY SUBUNIT 11/COP9 SIGNALOSOME COMPLEX SUBUNIT 2"/>
    <property type="match status" value="1"/>
</dbReference>
<protein>
    <submittedName>
        <fullName evidence="2">COP9 signalosome complex subunit 2</fullName>
    </submittedName>
</protein>
<comment type="caution">
    <text evidence="2">The sequence shown here is derived from an EMBL/GenBank/DDBJ whole genome shotgun (WGS) entry which is preliminary data.</text>
</comment>
<dbReference type="Proteomes" id="UP000321947">
    <property type="component" value="Unassembled WGS sequence"/>
</dbReference>
<organism evidence="2 3">
    <name type="scientific">Cucumis melo var. makuwa</name>
    <name type="common">Oriental melon</name>
    <dbReference type="NCBI Taxonomy" id="1194695"/>
    <lineage>
        <taxon>Eukaryota</taxon>
        <taxon>Viridiplantae</taxon>
        <taxon>Streptophyta</taxon>
        <taxon>Embryophyta</taxon>
        <taxon>Tracheophyta</taxon>
        <taxon>Spermatophyta</taxon>
        <taxon>Magnoliopsida</taxon>
        <taxon>eudicotyledons</taxon>
        <taxon>Gunneridae</taxon>
        <taxon>Pentapetalae</taxon>
        <taxon>rosids</taxon>
        <taxon>fabids</taxon>
        <taxon>Cucurbitales</taxon>
        <taxon>Cucurbitaceae</taxon>
        <taxon>Benincaseae</taxon>
        <taxon>Cucumis</taxon>
    </lineage>
</organism>
<sequence>MKKGVNRGYYRLLVEISAISRSFQFLSARGSFAKRELSGVCFPNPNGGKIATASHRSPPPSTLQSTPATMGSDADMEDYGFEYSDDEPEEQDVDIENQYYNSKGLVETDPEGALAGFAEVVRMEPEKAEWGFKALKQTVKLYYRLGRYKEMMDSYRVMLTYIKSAVTRNYSEKCINNIMDFVSGSASQSFGLLQEFYQTTLKALEEAKNERLWFKTNLKLCKIWFDIGEYGRMIKILKELHKSCQREDGTDDQKKGSQLLEVYAIEIQMYTETKNNKKLKQLYQKALAIKSAIPHPRIMGIIRECGGKMHMAERQWPEAATDFFEAFKNYDEAGNQRRIQCLKYALHFLIVLTPY</sequence>
<reference evidence="2 3" key="1">
    <citation type="submission" date="2019-08" db="EMBL/GenBank/DDBJ databases">
        <title>Draft genome sequences of two oriental melons (Cucumis melo L. var makuwa).</title>
        <authorList>
            <person name="Kwon S.-Y."/>
        </authorList>
    </citation>
    <scope>NUCLEOTIDE SEQUENCE [LARGE SCALE GENOMIC DNA]</scope>
    <source>
        <strain evidence="3">cv. Chang Bougi</strain>
        <tissue evidence="2">Leaf</tissue>
    </source>
</reference>
<gene>
    <name evidence="2" type="ORF">E5676_scaffold859G00770</name>
</gene>
<feature type="region of interest" description="Disordered" evidence="1">
    <location>
        <begin position="50"/>
        <end position="87"/>
    </location>
</feature>
<dbReference type="AlphaFoldDB" id="A0A5D3DEF1"/>
<dbReference type="SMART" id="SM00753">
    <property type="entry name" value="PAM"/>
    <property type="match status" value="1"/>
</dbReference>